<evidence type="ECO:0000313" key="4">
    <source>
        <dbReference type="Proteomes" id="UP000799324"/>
    </source>
</evidence>
<dbReference type="InterPro" id="IPR058925">
    <property type="entry name" value="zf-C2H2_AcuF"/>
</dbReference>
<name>A0A6A6TJA7_9PLEO</name>
<proteinExistence type="predicted"/>
<dbReference type="OrthoDB" id="20872at2759"/>
<accession>A0A6A6TJA7</accession>
<evidence type="ECO:0000256" key="1">
    <source>
        <dbReference type="SAM" id="MobiDB-lite"/>
    </source>
</evidence>
<feature type="compositionally biased region" description="Acidic residues" evidence="1">
    <location>
        <begin position="106"/>
        <end position="121"/>
    </location>
</feature>
<keyword evidence="4" id="KW-1185">Reference proteome</keyword>
<reference evidence="3" key="1">
    <citation type="journal article" date="2020" name="Stud. Mycol.">
        <title>101 Dothideomycetes genomes: a test case for predicting lifestyles and emergence of pathogens.</title>
        <authorList>
            <person name="Haridas S."/>
            <person name="Albert R."/>
            <person name="Binder M."/>
            <person name="Bloem J."/>
            <person name="Labutti K."/>
            <person name="Salamov A."/>
            <person name="Andreopoulos B."/>
            <person name="Baker S."/>
            <person name="Barry K."/>
            <person name="Bills G."/>
            <person name="Bluhm B."/>
            <person name="Cannon C."/>
            <person name="Castanera R."/>
            <person name="Culley D."/>
            <person name="Daum C."/>
            <person name="Ezra D."/>
            <person name="Gonzalez J."/>
            <person name="Henrissat B."/>
            <person name="Kuo A."/>
            <person name="Liang C."/>
            <person name="Lipzen A."/>
            <person name="Lutzoni F."/>
            <person name="Magnuson J."/>
            <person name="Mondo S."/>
            <person name="Nolan M."/>
            <person name="Ohm R."/>
            <person name="Pangilinan J."/>
            <person name="Park H.-J."/>
            <person name="Ramirez L."/>
            <person name="Alfaro M."/>
            <person name="Sun H."/>
            <person name="Tritt A."/>
            <person name="Yoshinaga Y."/>
            <person name="Zwiers L.-H."/>
            <person name="Turgeon B."/>
            <person name="Goodwin S."/>
            <person name="Spatafora J."/>
            <person name="Crous P."/>
            <person name="Grigoriev I."/>
        </authorList>
    </citation>
    <scope>NUCLEOTIDE SEQUENCE</scope>
    <source>
        <strain evidence="3">CBS 122681</strain>
    </source>
</reference>
<dbReference type="Pfam" id="PF26082">
    <property type="entry name" value="zf-C2H2_AcuF"/>
    <property type="match status" value="1"/>
</dbReference>
<feature type="non-terminal residue" evidence="3">
    <location>
        <position position="387"/>
    </location>
</feature>
<dbReference type="PANTHER" id="PTHR35391">
    <property type="entry name" value="C2H2-TYPE DOMAIN-CONTAINING PROTEIN-RELATED"/>
    <property type="match status" value="1"/>
</dbReference>
<sequence length="387" mass="44075">MEHMPSIARHVQLCFNSFHDARADLAKAEDTIRYKMQPWNINDEMGRFRLWCGNVAAHRTGRSSLDYRLREASHIRDRVVELLKNLESVIQEAKEIISGGRIPWEDVSDSESDSSSEEGFEEPNTTELQQLMSNVAEITTCLMRLSMAIRNPAPHDQFKESAEIDMSYFEAFDIDHVRSKFPQAEEFLVLRLGKAISRRRQYLRYRDEHQKKLKDGLEGAVNILEIQTAGAVIAQAPSVRFESTVASSIPMALKVPALMTHIDDTDYYEDALSQTSYASSMTDDKKLRPPPLPEQGQDGNPFECPLCFRFTSIRHASAWHKHVYRDLQPYRHATADTKAECPLCLQASPSLAQLRRHLGKHHEELSLFALPPSLKGHEDGNEEDPSD</sequence>
<feature type="region of interest" description="Disordered" evidence="1">
    <location>
        <begin position="103"/>
        <end position="126"/>
    </location>
</feature>
<feature type="domain" description="Oxidoreductase acuF-like C2H2 type zinc-finger" evidence="2">
    <location>
        <begin position="299"/>
        <end position="327"/>
    </location>
</feature>
<dbReference type="EMBL" id="MU004313">
    <property type="protein sequence ID" value="KAF2658684.1"/>
    <property type="molecule type" value="Genomic_DNA"/>
</dbReference>
<dbReference type="Proteomes" id="UP000799324">
    <property type="component" value="Unassembled WGS sequence"/>
</dbReference>
<dbReference type="PANTHER" id="PTHR35391:SF7">
    <property type="entry name" value="C2H2-TYPE DOMAIN-CONTAINING PROTEIN"/>
    <property type="match status" value="1"/>
</dbReference>
<protein>
    <recommendedName>
        <fullName evidence="2">Oxidoreductase acuF-like C2H2 type zinc-finger domain-containing protein</fullName>
    </recommendedName>
</protein>
<evidence type="ECO:0000313" key="3">
    <source>
        <dbReference type="EMBL" id="KAF2658684.1"/>
    </source>
</evidence>
<evidence type="ECO:0000259" key="2">
    <source>
        <dbReference type="Pfam" id="PF26082"/>
    </source>
</evidence>
<gene>
    <name evidence="3" type="ORF">K491DRAFT_652646</name>
</gene>
<dbReference type="AlphaFoldDB" id="A0A6A6TJA7"/>
<organism evidence="3 4">
    <name type="scientific">Lophiostoma macrostomum CBS 122681</name>
    <dbReference type="NCBI Taxonomy" id="1314788"/>
    <lineage>
        <taxon>Eukaryota</taxon>
        <taxon>Fungi</taxon>
        <taxon>Dikarya</taxon>
        <taxon>Ascomycota</taxon>
        <taxon>Pezizomycotina</taxon>
        <taxon>Dothideomycetes</taxon>
        <taxon>Pleosporomycetidae</taxon>
        <taxon>Pleosporales</taxon>
        <taxon>Lophiostomataceae</taxon>
        <taxon>Lophiostoma</taxon>
    </lineage>
</organism>
<feature type="region of interest" description="Disordered" evidence="1">
    <location>
        <begin position="279"/>
        <end position="298"/>
    </location>
</feature>